<dbReference type="EMBL" id="LN907858">
    <property type="protein sequence ID" value="CUU39013.1"/>
    <property type="molecule type" value="Genomic_DNA"/>
</dbReference>
<evidence type="ECO:0000313" key="1">
    <source>
        <dbReference type="EMBL" id="CUU39013.1"/>
    </source>
</evidence>
<dbReference type="KEGG" id="hty:BN2458_PEG0126"/>
<dbReference type="Proteomes" id="UP000064525">
    <property type="component" value="Chromosome I"/>
</dbReference>
<organism evidence="1 2">
    <name type="scientific">Helicobacter typhlonius</name>
    <dbReference type="NCBI Taxonomy" id="76936"/>
    <lineage>
        <taxon>Bacteria</taxon>
        <taxon>Pseudomonadati</taxon>
        <taxon>Campylobacterota</taxon>
        <taxon>Epsilonproteobacteria</taxon>
        <taxon>Campylobacterales</taxon>
        <taxon>Helicobacteraceae</taxon>
        <taxon>Helicobacter</taxon>
    </lineage>
</organism>
<dbReference type="PATRIC" id="fig|76936.10.peg.123"/>
<accession>A0A0S4PS16</accession>
<proteinExistence type="predicted"/>
<protein>
    <submittedName>
        <fullName evidence="1">Uncharacterized protein</fullName>
    </submittedName>
</protein>
<evidence type="ECO:0000313" key="2">
    <source>
        <dbReference type="Proteomes" id="UP000064525"/>
    </source>
</evidence>
<name>A0A0S4PS16_9HELI</name>
<sequence>MQRQLVFKSRIVSQKVKCSNFGAFFARADAKIQFYWDK</sequence>
<dbReference type="AlphaFoldDB" id="A0A0S4PS16"/>
<gene>
    <name evidence="1" type="ORF">BN2458_PEG0126</name>
</gene>
<reference evidence="2" key="1">
    <citation type="submission" date="2015-11" db="EMBL/GenBank/DDBJ databases">
        <authorList>
            <person name="Anvar S.Y."/>
        </authorList>
    </citation>
    <scope>NUCLEOTIDE SEQUENCE [LARGE SCALE GENOMIC DNA]</scope>
</reference>